<dbReference type="Gene3D" id="3.30.1230.10">
    <property type="entry name" value="YlxR-like"/>
    <property type="match status" value="1"/>
</dbReference>
<dbReference type="EMBL" id="JYNZ01000004">
    <property type="protein sequence ID" value="KXK26152.1"/>
    <property type="molecule type" value="Genomic_DNA"/>
</dbReference>
<reference evidence="2 3" key="1">
    <citation type="submission" date="2015-02" db="EMBL/GenBank/DDBJ databases">
        <title>Improved understanding of the partial-nitritation anammox process through 23 genomes representing the majority of the microbial community.</title>
        <authorList>
            <person name="Speth D.R."/>
            <person name="In T Zandt M."/>
            <person name="Guerrero Cruz S."/>
            <person name="Jetten M.S."/>
            <person name="Dutilh B.E."/>
        </authorList>
    </citation>
    <scope>NUCLEOTIDE SEQUENCE [LARGE SCALE GENOMIC DNA]</scope>
    <source>
        <strain evidence="2">OLB20</strain>
    </source>
</reference>
<evidence type="ECO:0000313" key="3">
    <source>
        <dbReference type="Proteomes" id="UP000070457"/>
    </source>
</evidence>
<protein>
    <recommendedName>
        <fullName evidence="1">YlxR domain-containing protein</fullName>
    </recommendedName>
</protein>
<name>A0A136LWW7_9BACT</name>
<evidence type="ECO:0000313" key="2">
    <source>
        <dbReference type="EMBL" id="KXK26152.1"/>
    </source>
</evidence>
<dbReference type="SUPFAM" id="SSF64376">
    <property type="entry name" value="YlxR-like"/>
    <property type="match status" value="1"/>
</dbReference>
<dbReference type="Proteomes" id="UP000070457">
    <property type="component" value="Unassembled WGS sequence"/>
</dbReference>
<gene>
    <name evidence="2" type="ORF">TR69_WS6001001146</name>
</gene>
<organism evidence="2 3">
    <name type="scientific">candidate division WS6 bacterium OLB20</name>
    <dbReference type="NCBI Taxonomy" id="1617426"/>
    <lineage>
        <taxon>Bacteria</taxon>
        <taxon>Candidatus Dojkabacteria</taxon>
    </lineage>
</organism>
<evidence type="ECO:0000259" key="1">
    <source>
        <dbReference type="Pfam" id="PF04296"/>
    </source>
</evidence>
<feature type="domain" description="YlxR" evidence="1">
    <location>
        <begin position="1"/>
        <end position="61"/>
    </location>
</feature>
<dbReference type="Pfam" id="PF04296">
    <property type="entry name" value="YlxR"/>
    <property type="match status" value="1"/>
</dbReference>
<proteinExistence type="predicted"/>
<dbReference type="InterPro" id="IPR007393">
    <property type="entry name" value="YlxR_dom"/>
</dbReference>
<accession>A0A136LWW7</accession>
<dbReference type="STRING" id="1617426.TR69_WS6001001146"/>
<dbReference type="AlphaFoldDB" id="A0A136LWW7"/>
<sequence>MIRFVRLPDGRVEVDLSGKKSGRGANMAMISDHIDLAFKKKAFERALKLESPLSSEDQDRLRSEFNEAIEQKQFRKGRERVTIKVSKQDFEKATGAAA</sequence>
<comment type="caution">
    <text evidence="2">The sequence shown here is derived from an EMBL/GenBank/DDBJ whole genome shotgun (WGS) entry which is preliminary data.</text>
</comment>
<dbReference type="InterPro" id="IPR035931">
    <property type="entry name" value="YlxR-like_sf"/>
</dbReference>